<dbReference type="Proteomes" id="UP000000845">
    <property type="component" value="Chromosome"/>
</dbReference>
<name>D1AGC1_SEBTE</name>
<dbReference type="RefSeq" id="WP_012863448.1">
    <property type="nucleotide sequence ID" value="NC_013517.1"/>
</dbReference>
<proteinExistence type="inferred from homology"/>
<dbReference type="HOGENOM" id="CLU_036604_13_2_0"/>
<dbReference type="SUPFAM" id="SSF53067">
    <property type="entry name" value="Actin-like ATPase domain"/>
    <property type="match status" value="2"/>
</dbReference>
<dbReference type="SUPFAM" id="SSF46785">
    <property type="entry name" value="Winged helix' DNA-binding domain"/>
    <property type="match status" value="1"/>
</dbReference>
<comment type="similarity">
    <text evidence="1">Belongs to the ROK (NagC/XylR) family.</text>
</comment>
<dbReference type="InterPro" id="IPR000600">
    <property type="entry name" value="ROK"/>
</dbReference>
<dbReference type="Pfam" id="PF00480">
    <property type="entry name" value="ROK"/>
    <property type="match status" value="1"/>
</dbReference>
<dbReference type="PANTHER" id="PTHR18964">
    <property type="entry name" value="ROK (REPRESSOR, ORF, KINASE) FAMILY"/>
    <property type="match status" value="1"/>
</dbReference>
<dbReference type="KEGG" id="str:Sterm_4041"/>
<dbReference type="Gene3D" id="3.30.420.40">
    <property type="match status" value="2"/>
</dbReference>
<reference evidence="2 3" key="2">
    <citation type="journal article" date="2010" name="Stand. Genomic Sci.">
        <title>Complete genome sequence of Sebaldella termitidis type strain (NCTC 11300).</title>
        <authorList>
            <person name="Harmon-Smith M."/>
            <person name="Celia L."/>
            <person name="Chertkov O."/>
            <person name="Lapidus A."/>
            <person name="Copeland A."/>
            <person name="Glavina Del Rio T."/>
            <person name="Nolan M."/>
            <person name="Lucas S."/>
            <person name="Tice H."/>
            <person name="Cheng J.F."/>
            <person name="Han C."/>
            <person name="Detter J.C."/>
            <person name="Bruce D."/>
            <person name="Goodwin L."/>
            <person name="Pitluck S."/>
            <person name="Pati A."/>
            <person name="Liolios K."/>
            <person name="Ivanova N."/>
            <person name="Mavromatis K."/>
            <person name="Mikhailova N."/>
            <person name="Chen A."/>
            <person name="Palaniappan K."/>
            <person name="Land M."/>
            <person name="Hauser L."/>
            <person name="Chang Y.J."/>
            <person name="Jeffries C.D."/>
            <person name="Brettin T."/>
            <person name="Goker M."/>
            <person name="Beck B."/>
            <person name="Bristow J."/>
            <person name="Eisen J.A."/>
            <person name="Markowitz V."/>
            <person name="Hugenholtz P."/>
            <person name="Kyrpides N.C."/>
            <person name="Klenk H.P."/>
            <person name="Chen F."/>
        </authorList>
    </citation>
    <scope>NUCLEOTIDE SEQUENCE [LARGE SCALE GENOMIC DNA]</scope>
    <source>
        <strain evidence="3">ATCC 33386 / NCTC 11300</strain>
    </source>
</reference>
<accession>D1AGC1</accession>
<evidence type="ECO:0000256" key="1">
    <source>
        <dbReference type="ARBA" id="ARBA00006479"/>
    </source>
</evidence>
<dbReference type="EMBL" id="CP001739">
    <property type="protein sequence ID" value="ACZ10873.1"/>
    <property type="molecule type" value="Genomic_DNA"/>
</dbReference>
<dbReference type="STRING" id="526218.Sterm_4041"/>
<gene>
    <name evidence="2" type="ordered locus">Sterm_4041</name>
</gene>
<dbReference type="InterPro" id="IPR043129">
    <property type="entry name" value="ATPase_NBD"/>
</dbReference>
<dbReference type="AlphaFoldDB" id="D1AGC1"/>
<keyword evidence="3" id="KW-1185">Reference proteome</keyword>
<dbReference type="PANTHER" id="PTHR18964:SF149">
    <property type="entry name" value="BIFUNCTIONAL UDP-N-ACETYLGLUCOSAMINE 2-EPIMERASE_N-ACETYLMANNOSAMINE KINASE"/>
    <property type="match status" value="1"/>
</dbReference>
<dbReference type="InterPro" id="IPR049874">
    <property type="entry name" value="ROK_cs"/>
</dbReference>
<reference evidence="3" key="1">
    <citation type="submission" date="2009-09" db="EMBL/GenBank/DDBJ databases">
        <title>The complete chromosome of Sebaldella termitidis ATCC 33386.</title>
        <authorList>
            <consortium name="US DOE Joint Genome Institute (JGI-PGF)"/>
            <person name="Lucas S."/>
            <person name="Copeland A."/>
            <person name="Lapidus A."/>
            <person name="Glavina del Rio T."/>
            <person name="Dalin E."/>
            <person name="Tice H."/>
            <person name="Bruce D."/>
            <person name="Goodwin L."/>
            <person name="Pitluck S."/>
            <person name="Kyrpides N."/>
            <person name="Mavromatis K."/>
            <person name="Ivanova N."/>
            <person name="Mikhailova N."/>
            <person name="Sims D."/>
            <person name="Meincke L."/>
            <person name="Brettin T."/>
            <person name="Detter J.C."/>
            <person name="Han C."/>
            <person name="Larimer F."/>
            <person name="Land M."/>
            <person name="Hauser L."/>
            <person name="Markowitz V."/>
            <person name="Cheng J.F."/>
            <person name="Hugenholtz P."/>
            <person name="Woyke T."/>
            <person name="Wu D."/>
            <person name="Eisen J.A."/>
        </authorList>
    </citation>
    <scope>NUCLEOTIDE SEQUENCE [LARGE SCALE GENOMIC DNA]</scope>
    <source>
        <strain evidence="3">ATCC 33386 / NCTC 11300</strain>
    </source>
</reference>
<sequence>MEIADSKFIKNINRAIILEEIIKNEPVSRSDLAKITGLNKVTISSQISDLLDEKLLIEKKSENSPGTSGGKKPILLFLNKKCAYSLGLELKKDSISSVLTNLNGEITQKEAFSVKKTSPEFIADKIEEIFKYYTKSIKNSKFGIIGLSVGVHGKIDKNNIIIECNNLKWKNINLKKMLQKKFPDLNINIKNNNYFSVLAEKSFYDIPNDPFIFLNMSAGIGMGIVIDNNILLGVNGLSGEAGHVSIELNGRKCYCGRRGCWETYACENAFFKDLKELKKKNISYDKFSKMLDNNEIDEEITALLADYENYIYSGLLSIINIFDPKLILIYNRILNIYPALVKNLKKKIYKYNKIEASIELSELKEDSCCLGACISNILGFLNINFLKLKK</sequence>
<organism evidence="2 3">
    <name type="scientific">Sebaldella termitidis (strain ATCC 33386 / NCTC 11300)</name>
    <dbReference type="NCBI Taxonomy" id="526218"/>
    <lineage>
        <taxon>Bacteria</taxon>
        <taxon>Fusobacteriati</taxon>
        <taxon>Fusobacteriota</taxon>
        <taxon>Fusobacteriia</taxon>
        <taxon>Fusobacteriales</taxon>
        <taxon>Leptotrichiaceae</taxon>
        <taxon>Sebaldella</taxon>
    </lineage>
</organism>
<dbReference type="PROSITE" id="PS01125">
    <property type="entry name" value="ROK"/>
    <property type="match status" value="1"/>
</dbReference>
<dbReference type="Gene3D" id="1.10.10.10">
    <property type="entry name" value="Winged helix-like DNA-binding domain superfamily/Winged helix DNA-binding domain"/>
    <property type="match status" value="1"/>
</dbReference>
<evidence type="ECO:0000313" key="2">
    <source>
        <dbReference type="EMBL" id="ACZ10873.1"/>
    </source>
</evidence>
<protein>
    <submittedName>
        <fullName evidence="2">ROK family protein</fullName>
    </submittedName>
</protein>
<dbReference type="eggNOG" id="COG1940">
    <property type="taxonomic scope" value="Bacteria"/>
</dbReference>
<evidence type="ECO:0000313" key="3">
    <source>
        <dbReference type="Proteomes" id="UP000000845"/>
    </source>
</evidence>
<dbReference type="InterPro" id="IPR036388">
    <property type="entry name" value="WH-like_DNA-bd_sf"/>
</dbReference>
<dbReference type="InterPro" id="IPR036390">
    <property type="entry name" value="WH_DNA-bd_sf"/>
</dbReference>